<comment type="subcellular location">
    <subcellularLocation>
        <location evidence="1">Cell membrane</location>
        <topology evidence="1">Multi-pass membrane protein</topology>
    </subcellularLocation>
</comment>
<dbReference type="GO" id="GO:0006897">
    <property type="term" value="P:endocytosis"/>
    <property type="evidence" value="ECO:0007669"/>
    <property type="project" value="TreeGrafter"/>
</dbReference>
<dbReference type="PANTHER" id="PTHR10796:SF91">
    <property type="entry name" value="SSD DOMAIN-CONTAINING PROTEIN"/>
    <property type="match status" value="1"/>
</dbReference>
<evidence type="ECO:0000256" key="7">
    <source>
        <dbReference type="ARBA" id="ARBA00023180"/>
    </source>
</evidence>
<evidence type="ECO:0000256" key="3">
    <source>
        <dbReference type="ARBA" id="ARBA00022475"/>
    </source>
</evidence>
<sequence>MRTMKMEIDLFHGGDQIEIAIVSAPNMSLKIERDRINKLVEEFENIPYCIGKNGTEFWLREYIKYAEQTGSFLLEDDIWSWNRGVYEWSRLFAFYKLWSQDFVWENDQITPTDNWDPLEMRSFRLRIGVTNFNNANDLVLVTQMLREVASRHKDLQVYTFQHGRAIADQLNVLLPFTLRNDLIAMACMVVISLLCIPNPICTIWIMLAMLSIEIGVIGFLSFWNVKLDPISMITLILAIGFSIEFSAHVTYGFVSGPADLNPRERCIDTLEKLAWPMVHGSMSTILGVLVLAFIDSYMVRVFFKTIFLVLVIGVFHALVILPILLHDTVPYGEQLASKIYGNKQRNKNSSKREVIDQKK</sequence>
<organism evidence="9 10">
    <name type="scientific">Meloidogyne incognita</name>
    <name type="common">Southern root-knot nematode worm</name>
    <name type="synonym">Oxyuris incognita</name>
    <dbReference type="NCBI Taxonomy" id="6306"/>
    <lineage>
        <taxon>Eukaryota</taxon>
        <taxon>Metazoa</taxon>
        <taxon>Ecdysozoa</taxon>
        <taxon>Nematoda</taxon>
        <taxon>Chromadorea</taxon>
        <taxon>Rhabditida</taxon>
        <taxon>Tylenchina</taxon>
        <taxon>Tylenchomorpha</taxon>
        <taxon>Tylenchoidea</taxon>
        <taxon>Meloidogynidae</taxon>
        <taxon>Meloidogyninae</taxon>
        <taxon>Meloidogyne</taxon>
        <taxon>Meloidogyne incognita group</taxon>
    </lineage>
</organism>
<evidence type="ECO:0000313" key="9">
    <source>
        <dbReference type="Proteomes" id="UP000887563"/>
    </source>
</evidence>
<feature type="transmembrane region" description="Helical" evidence="8">
    <location>
        <begin position="273"/>
        <end position="294"/>
    </location>
</feature>
<evidence type="ECO:0000256" key="8">
    <source>
        <dbReference type="SAM" id="Phobius"/>
    </source>
</evidence>
<dbReference type="SUPFAM" id="SSF82866">
    <property type="entry name" value="Multidrug efflux transporter AcrB transmembrane domain"/>
    <property type="match status" value="1"/>
</dbReference>
<name>A0A914KPM7_MELIC</name>
<dbReference type="WBParaSite" id="Minc3s00069g03430">
    <property type="protein sequence ID" value="Minc3s00069g03430"/>
    <property type="gene ID" value="Minc3s00069g03430"/>
</dbReference>
<feature type="transmembrane region" description="Helical" evidence="8">
    <location>
        <begin position="206"/>
        <end position="225"/>
    </location>
</feature>
<dbReference type="PANTHER" id="PTHR10796">
    <property type="entry name" value="PATCHED-RELATED"/>
    <property type="match status" value="1"/>
</dbReference>
<accession>A0A914KPM7</accession>
<evidence type="ECO:0000256" key="4">
    <source>
        <dbReference type="ARBA" id="ARBA00022692"/>
    </source>
</evidence>
<dbReference type="Gene3D" id="1.20.1640.10">
    <property type="entry name" value="Multidrug efflux transporter AcrB transmembrane domain"/>
    <property type="match status" value="1"/>
</dbReference>
<keyword evidence="3" id="KW-1003">Cell membrane</keyword>
<dbReference type="AlphaFoldDB" id="A0A914KPM7"/>
<keyword evidence="4 8" id="KW-0812">Transmembrane</keyword>
<feature type="transmembrane region" description="Helical" evidence="8">
    <location>
        <begin position="232"/>
        <end position="253"/>
    </location>
</feature>
<dbReference type="GO" id="GO:0030659">
    <property type="term" value="C:cytoplasmic vesicle membrane"/>
    <property type="evidence" value="ECO:0007669"/>
    <property type="project" value="TreeGrafter"/>
</dbReference>
<feature type="transmembrane region" description="Helical" evidence="8">
    <location>
        <begin position="306"/>
        <end position="325"/>
    </location>
</feature>
<evidence type="ECO:0000313" key="10">
    <source>
        <dbReference type="WBParaSite" id="Minc3s00069g03430"/>
    </source>
</evidence>
<dbReference type="GO" id="GO:0005886">
    <property type="term" value="C:plasma membrane"/>
    <property type="evidence" value="ECO:0007669"/>
    <property type="project" value="UniProtKB-SubCell"/>
</dbReference>
<dbReference type="Proteomes" id="UP000887563">
    <property type="component" value="Unplaced"/>
</dbReference>
<keyword evidence="6 8" id="KW-0472">Membrane</keyword>
<evidence type="ECO:0000256" key="6">
    <source>
        <dbReference type="ARBA" id="ARBA00023136"/>
    </source>
</evidence>
<keyword evidence="9" id="KW-1185">Reference proteome</keyword>
<proteinExistence type="inferred from homology"/>
<comment type="similarity">
    <text evidence="2">Belongs to the patched family.</text>
</comment>
<keyword evidence="7" id="KW-0325">Glycoprotein</keyword>
<reference evidence="10" key="1">
    <citation type="submission" date="2022-11" db="UniProtKB">
        <authorList>
            <consortium name="WormBaseParasite"/>
        </authorList>
    </citation>
    <scope>IDENTIFICATION</scope>
</reference>
<evidence type="ECO:0000256" key="1">
    <source>
        <dbReference type="ARBA" id="ARBA00004651"/>
    </source>
</evidence>
<protein>
    <submittedName>
        <fullName evidence="10">Patched family protein</fullName>
    </submittedName>
</protein>
<evidence type="ECO:0000256" key="5">
    <source>
        <dbReference type="ARBA" id="ARBA00022989"/>
    </source>
</evidence>
<dbReference type="GO" id="GO:0018996">
    <property type="term" value="P:molting cycle, collagen and cuticulin-based cuticle"/>
    <property type="evidence" value="ECO:0007669"/>
    <property type="project" value="TreeGrafter"/>
</dbReference>
<dbReference type="FunFam" id="1.20.1640.10:FF:000013">
    <property type="entry name" value="PaTched Related family"/>
    <property type="match status" value="1"/>
</dbReference>
<keyword evidence="5 8" id="KW-1133">Transmembrane helix</keyword>
<evidence type="ECO:0000256" key="2">
    <source>
        <dbReference type="ARBA" id="ARBA00005585"/>
    </source>
</evidence>
<dbReference type="InterPro" id="IPR051697">
    <property type="entry name" value="Patched_domain-protein"/>
</dbReference>